<reference evidence="8 9" key="1">
    <citation type="submission" date="2018-06" db="EMBL/GenBank/DDBJ databases">
        <authorList>
            <consortium name="Pathogen Informatics"/>
            <person name="Doyle S."/>
        </authorList>
    </citation>
    <scope>NUCLEOTIDE SEQUENCE [LARGE SCALE GENOMIC DNA]</scope>
    <source>
        <strain evidence="8 9">NCTC10529</strain>
    </source>
</reference>
<comment type="subcellular location">
    <subcellularLocation>
        <location evidence="1">Cell membrane</location>
        <topology evidence="1">Multi-pass membrane protein</topology>
    </subcellularLocation>
</comment>
<keyword evidence="4 6" id="KW-1133">Transmembrane helix</keyword>
<dbReference type="PANTHER" id="PTHR40077:SF1">
    <property type="entry name" value="MEMBRANE PROTEIN"/>
    <property type="match status" value="1"/>
</dbReference>
<protein>
    <submittedName>
        <fullName evidence="8">Integral membrane protein</fullName>
    </submittedName>
</protein>
<evidence type="ECO:0000256" key="1">
    <source>
        <dbReference type="ARBA" id="ARBA00004651"/>
    </source>
</evidence>
<evidence type="ECO:0000256" key="5">
    <source>
        <dbReference type="ARBA" id="ARBA00023136"/>
    </source>
</evidence>
<evidence type="ECO:0000256" key="4">
    <source>
        <dbReference type="ARBA" id="ARBA00022989"/>
    </source>
</evidence>
<evidence type="ECO:0000259" key="7">
    <source>
        <dbReference type="Pfam" id="PF12823"/>
    </source>
</evidence>
<evidence type="ECO:0000313" key="9">
    <source>
        <dbReference type="Proteomes" id="UP000248598"/>
    </source>
</evidence>
<dbReference type="GO" id="GO:0005886">
    <property type="term" value="C:plasma membrane"/>
    <property type="evidence" value="ECO:0007669"/>
    <property type="project" value="UniProtKB-SubCell"/>
</dbReference>
<dbReference type="EMBL" id="LS483426">
    <property type="protein sequence ID" value="SQH25548.1"/>
    <property type="molecule type" value="Genomic_DNA"/>
</dbReference>
<evidence type="ECO:0000313" key="8">
    <source>
        <dbReference type="EMBL" id="SQH25548.1"/>
    </source>
</evidence>
<sequence>MEGLSCLGLFAFAIPMRYFMGNGEFIRPMGMTHGVLFLAFLAVLLVACHVKKWSLSVFLLGLVAAIIPFGTFIFDHKIKHK</sequence>
<dbReference type="InterPro" id="IPR023845">
    <property type="entry name" value="DUF3817_TM"/>
</dbReference>
<dbReference type="Pfam" id="PF12823">
    <property type="entry name" value="DUF3817"/>
    <property type="match status" value="1"/>
</dbReference>
<accession>A0AAX2J5D7</accession>
<gene>
    <name evidence="8" type="ORF">NCTC10529_01749</name>
</gene>
<feature type="transmembrane region" description="Helical" evidence="6">
    <location>
        <begin position="31"/>
        <end position="48"/>
    </location>
</feature>
<dbReference type="AlphaFoldDB" id="A0AAX2J5D7"/>
<feature type="transmembrane region" description="Helical" evidence="6">
    <location>
        <begin position="55"/>
        <end position="74"/>
    </location>
</feature>
<feature type="domain" description="DUF3817" evidence="7">
    <location>
        <begin position="1"/>
        <end position="79"/>
    </location>
</feature>
<keyword evidence="2" id="KW-1003">Cell membrane</keyword>
<keyword evidence="5 6" id="KW-0472">Membrane</keyword>
<name>A0AAX2J5D7_KINKI</name>
<organism evidence="8 9">
    <name type="scientific">Kingella kingae</name>
    <dbReference type="NCBI Taxonomy" id="504"/>
    <lineage>
        <taxon>Bacteria</taxon>
        <taxon>Pseudomonadati</taxon>
        <taxon>Pseudomonadota</taxon>
        <taxon>Betaproteobacteria</taxon>
        <taxon>Neisseriales</taxon>
        <taxon>Neisseriaceae</taxon>
        <taxon>Kingella</taxon>
    </lineage>
</organism>
<dbReference type="Proteomes" id="UP000248598">
    <property type="component" value="Chromosome 1"/>
</dbReference>
<evidence type="ECO:0000256" key="3">
    <source>
        <dbReference type="ARBA" id="ARBA00022692"/>
    </source>
</evidence>
<proteinExistence type="predicted"/>
<keyword evidence="3 6" id="KW-0812">Transmembrane</keyword>
<evidence type="ECO:0000256" key="2">
    <source>
        <dbReference type="ARBA" id="ARBA00022475"/>
    </source>
</evidence>
<dbReference type="NCBIfam" id="TIGR03954">
    <property type="entry name" value="integ_memb_HG"/>
    <property type="match status" value="1"/>
</dbReference>
<evidence type="ECO:0000256" key="6">
    <source>
        <dbReference type="SAM" id="Phobius"/>
    </source>
</evidence>
<dbReference type="PANTHER" id="PTHR40077">
    <property type="entry name" value="MEMBRANE PROTEIN-RELATED"/>
    <property type="match status" value="1"/>
</dbReference>